<proteinExistence type="predicted"/>
<dbReference type="EMBL" id="JAUSRB010000004">
    <property type="protein sequence ID" value="MDP9870410.1"/>
    <property type="molecule type" value="Genomic_DNA"/>
</dbReference>
<protein>
    <submittedName>
        <fullName evidence="1">Uncharacterized protein</fullName>
    </submittedName>
</protein>
<evidence type="ECO:0000313" key="2">
    <source>
        <dbReference type="Proteomes" id="UP001230426"/>
    </source>
</evidence>
<sequence length="52" mass="5712">MSDSLDHAVEQLIDGYLEHDSPGTSLEPADMTREEFLAAGGDEDTADFYYGE</sequence>
<name>A0ABT9RQ43_9ACTN</name>
<reference evidence="1 2" key="1">
    <citation type="submission" date="2023-07" db="EMBL/GenBank/DDBJ databases">
        <title>Sequencing the genomes of 1000 actinobacteria strains.</title>
        <authorList>
            <person name="Klenk H.-P."/>
        </authorList>
    </citation>
    <scope>NUCLEOTIDE SEQUENCE [LARGE SCALE GENOMIC DNA]</scope>
    <source>
        <strain evidence="1 2">DSM 44109</strain>
    </source>
</reference>
<gene>
    <name evidence="1" type="ORF">J2S55_009748</name>
</gene>
<dbReference type="Proteomes" id="UP001230426">
    <property type="component" value="Unassembled WGS sequence"/>
</dbReference>
<dbReference type="RefSeq" id="WP_306876318.1">
    <property type="nucleotide sequence ID" value="NZ_JAUSRB010000004.1"/>
</dbReference>
<evidence type="ECO:0000313" key="1">
    <source>
        <dbReference type="EMBL" id="MDP9870410.1"/>
    </source>
</evidence>
<accession>A0ABT9RQ43</accession>
<comment type="caution">
    <text evidence="1">The sequence shown here is derived from an EMBL/GenBank/DDBJ whole genome shotgun (WGS) entry which is preliminary data.</text>
</comment>
<organism evidence="1 2">
    <name type="scientific">Streptosporangium brasiliense</name>
    <dbReference type="NCBI Taxonomy" id="47480"/>
    <lineage>
        <taxon>Bacteria</taxon>
        <taxon>Bacillati</taxon>
        <taxon>Actinomycetota</taxon>
        <taxon>Actinomycetes</taxon>
        <taxon>Streptosporangiales</taxon>
        <taxon>Streptosporangiaceae</taxon>
        <taxon>Streptosporangium</taxon>
    </lineage>
</organism>
<keyword evidence="2" id="KW-1185">Reference proteome</keyword>